<dbReference type="GO" id="GO:0000460">
    <property type="term" value="P:maturation of 5.8S rRNA"/>
    <property type="evidence" value="ECO:0007669"/>
    <property type="project" value="TreeGrafter"/>
</dbReference>
<reference evidence="2 3" key="1">
    <citation type="submission" date="2016-07" db="EMBL/GenBank/DDBJ databases">
        <title>Pervasive Adenine N6-methylation of Active Genes in Fungi.</title>
        <authorList>
            <consortium name="DOE Joint Genome Institute"/>
            <person name="Mondo S.J."/>
            <person name="Dannebaum R.O."/>
            <person name="Kuo R.C."/>
            <person name="Labutti K."/>
            <person name="Haridas S."/>
            <person name="Kuo A."/>
            <person name="Salamov A."/>
            <person name="Ahrendt S.R."/>
            <person name="Lipzen A."/>
            <person name="Sullivan W."/>
            <person name="Andreopoulos W.B."/>
            <person name="Clum A."/>
            <person name="Lindquist E."/>
            <person name="Daum C."/>
            <person name="Ramamoorthy G.K."/>
            <person name="Gryganskyi A."/>
            <person name="Culley D."/>
            <person name="Magnuson J.K."/>
            <person name="James T.Y."/>
            <person name="O'Malley M.A."/>
            <person name="Stajich J.E."/>
            <person name="Spatafora J.W."/>
            <person name="Visel A."/>
            <person name="Grigoriev I.V."/>
        </authorList>
    </citation>
    <scope>NUCLEOTIDE SEQUENCE [LARGE SCALE GENOMIC DNA]</scope>
    <source>
        <strain evidence="2 3">NRRL 3301</strain>
    </source>
</reference>
<dbReference type="OrthoDB" id="20403at2759"/>
<dbReference type="InterPro" id="IPR019324">
    <property type="entry name" value="MPP6"/>
</dbReference>
<dbReference type="EMBL" id="MCGT01000022">
    <property type="protein sequence ID" value="ORX50889.1"/>
    <property type="molecule type" value="Genomic_DNA"/>
</dbReference>
<dbReference type="PANTHER" id="PTHR13582">
    <property type="entry name" value="M-PHASE PHOSPHOPROTEIN 6"/>
    <property type="match status" value="1"/>
</dbReference>
<dbReference type="PANTHER" id="PTHR13582:SF0">
    <property type="entry name" value="M-PHASE PHOSPHOPROTEIN 6"/>
    <property type="match status" value="1"/>
</dbReference>
<evidence type="ECO:0000313" key="3">
    <source>
        <dbReference type="Proteomes" id="UP000242146"/>
    </source>
</evidence>
<name>A0A1X2GCT6_9FUNG</name>
<gene>
    <name evidence="2" type="ORF">DM01DRAFT_1337488</name>
</gene>
<evidence type="ECO:0000313" key="2">
    <source>
        <dbReference type="EMBL" id="ORX50889.1"/>
    </source>
</evidence>
<accession>A0A1X2GCT6</accession>
<protein>
    <recommendedName>
        <fullName evidence="4">M-phase phosphoprotein 6</fullName>
    </recommendedName>
</protein>
<dbReference type="STRING" id="101127.A0A1X2GCT6"/>
<feature type="region of interest" description="Disordered" evidence="1">
    <location>
        <begin position="85"/>
        <end position="155"/>
    </location>
</feature>
<evidence type="ECO:0000256" key="1">
    <source>
        <dbReference type="SAM" id="MobiDB-lite"/>
    </source>
</evidence>
<comment type="caution">
    <text evidence="2">The sequence shown here is derived from an EMBL/GenBank/DDBJ whole genome shotgun (WGS) entry which is preliminary data.</text>
</comment>
<sequence>MSEQKNAGSRRLLSMKFMQRSMEQEQKKQLEQEMKKIVSEAEWKIDYESQQVQKPKIRVEYQPSYLSFDTTPVVGRCSFQKFNKKIQNVGDGPEEEEEQPAKTSSDTNDDDEEEDAKALAKSMRRSQKDSKKRSLESENNSRKKSKAARAFIKPK</sequence>
<proteinExistence type="predicted"/>
<evidence type="ECO:0008006" key="4">
    <source>
        <dbReference type="Google" id="ProtNLM"/>
    </source>
</evidence>
<dbReference type="Pfam" id="PF10175">
    <property type="entry name" value="MPP6"/>
    <property type="match status" value="1"/>
</dbReference>
<dbReference type="Proteomes" id="UP000242146">
    <property type="component" value="Unassembled WGS sequence"/>
</dbReference>
<feature type="compositionally biased region" description="Basic and acidic residues" evidence="1">
    <location>
        <begin position="126"/>
        <end position="141"/>
    </location>
</feature>
<organism evidence="2 3">
    <name type="scientific">Hesseltinella vesiculosa</name>
    <dbReference type="NCBI Taxonomy" id="101127"/>
    <lineage>
        <taxon>Eukaryota</taxon>
        <taxon>Fungi</taxon>
        <taxon>Fungi incertae sedis</taxon>
        <taxon>Mucoromycota</taxon>
        <taxon>Mucoromycotina</taxon>
        <taxon>Mucoromycetes</taxon>
        <taxon>Mucorales</taxon>
        <taxon>Cunninghamellaceae</taxon>
        <taxon>Hesseltinella</taxon>
    </lineage>
</organism>
<feature type="compositionally biased region" description="Basic residues" evidence="1">
    <location>
        <begin position="142"/>
        <end position="155"/>
    </location>
</feature>
<keyword evidence="3" id="KW-1185">Reference proteome</keyword>
<dbReference type="AlphaFoldDB" id="A0A1X2GCT6"/>